<reference evidence="2 3" key="1">
    <citation type="journal article" date="2019" name="Genome Biol. Evol.">
        <title>Insights into the evolution of the New World diploid cottons (Gossypium, subgenus Houzingenia) based on genome sequencing.</title>
        <authorList>
            <person name="Grover C.E."/>
            <person name="Arick M.A. 2nd"/>
            <person name="Thrash A."/>
            <person name="Conover J.L."/>
            <person name="Sanders W.S."/>
            <person name="Peterson D.G."/>
            <person name="Frelichowski J.E."/>
            <person name="Scheffler J.A."/>
            <person name="Scheffler B.E."/>
            <person name="Wendel J.F."/>
        </authorList>
    </citation>
    <scope>NUCLEOTIDE SEQUENCE [LARGE SCALE GENOMIC DNA]</scope>
    <source>
        <strain evidence="2">0</strain>
        <tissue evidence="2">Leaf</tissue>
    </source>
</reference>
<protein>
    <recommendedName>
        <fullName evidence="1">RNase H type-1 domain-containing protein</fullName>
    </recommendedName>
</protein>
<gene>
    <name evidence="2" type="ORF">Gohar_006752</name>
</gene>
<dbReference type="OrthoDB" id="995357at2759"/>
<dbReference type="GO" id="GO:0003676">
    <property type="term" value="F:nucleic acid binding"/>
    <property type="evidence" value="ECO:0007669"/>
    <property type="project" value="InterPro"/>
</dbReference>
<dbReference type="EMBL" id="JABFAD010000004">
    <property type="protein sequence ID" value="MBA0795932.1"/>
    <property type="molecule type" value="Genomic_DNA"/>
</dbReference>
<dbReference type="GO" id="GO:0004523">
    <property type="term" value="F:RNA-DNA hybrid ribonuclease activity"/>
    <property type="evidence" value="ECO:0007669"/>
    <property type="project" value="InterPro"/>
</dbReference>
<proteinExistence type="predicted"/>
<evidence type="ECO:0000313" key="3">
    <source>
        <dbReference type="Proteomes" id="UP000593560"/>
    </source>
</evidence>
<dbReference type="InterPro" id="IPR002156">
    <property type="entry name" value="RNaseH_domain"/>
</dbReference>
<accession>A0A7J9GEE2</accession>
<feature type="domain" description="RNase H type-1" evidence="1">
    <location>
        <begin position="148"/>
        <end position="225"/>
    </location>
</feature>
<comment type="caution">
    <text evidence="2">The sequence shown here is derived from an EMBL/GenBank/DDBJ whole genome shotgun (WGS) entry which is preliminary data.</text>
</comment>
<dbReference type="Pfam" id="PF13456">
    <property type="entry name" value="RVT_3"/>
    <property type="match status" value="1"/>
</dbReference>
<sequence>MGHELLPTNAKISSIRQNFRSDCPRCGASVETLIHPLKDCPTARATLTIGGLYGRLLNKYHLCCANWIEDFMHLLDKKAVIDFITMLWHSWSNRNNYVFRGNEDEAQVIWESAKTLCQDFWIYNLVNKSIEGWGFKDEDMTVDWEKLYALEESLKITRSLNIPNAIFETDCASLANKVKKGKEDITIIGYHIKEILKTMEMCNNAAVNWINRSCNKVADFICKYAIINDCTLVFGMDYPKEIHDLVIDDSIN</sequence>
<keyword evidence="3" id="KW-1185">Reference proteome</keyword>
<evidence type="ECO:0000313" key="2">
    <source>
        <dbReference type="EMBL" id="MBA0795932.1"/>
    </source>
</evidence>
<organism evidence="2 3">
    <name type="scientific">Gossypium harknessii</name>
    <dbReference type="NCBI Taxonomy" id="34285"/>
    <lineage>
        <taxon>Eukaryota</taxon>
        <taxon>Viridiplantae</taxon>
        <taxon>Streptophyta</taxon>
        <taxon>Embryophyta</taxon>
        <taxon>Tracheophyta</taxon>
        <taxon>Spermatophyta</taxon>
        <taxon>Magnoliopsida</taxon>
        <taxon>eudicotyledons</taxon>
        <taxon>Gunneridae</taxon>
        <taxon>Pentapetalae</taxon>
        <taxon>rosids</taxon>
        <taxon>malvids</taxon>
        <taxon>Malvales</taxon>
        <taxon>Malvaceae</taxon>
        <taxon>Malvoideae</taxon>
        <taxon>Gossypium</taxon>
    </lineage>
</organism>
<name>A0A7J9GEE2_9ROSI</name>
<evidence type="ECO:0000259" key="1">
    <source>
        <dbReference type="Pfam" id="PF13456"/>
    </source>
</evidence>
<dbReference type="AlphaFoldDB" id="A0A7J9GEE2"/>
<dbReference type="Proteomes" id="UP000593560">
    <property type="component" value="Unassembled WGS sequence"/>
</dbReference>